<gene>
    <name evidence="2" type="ORF">AVEN_263623_1</name>
</gene>
<feature type="transmembrane region" description="Helical" evidence="1">
    <location>
        <begin position="36"/>
        <end position="59"/>
    </location>
</feature>
<keyword evidence="1" id="KW-0472">Membrane</keyword>
<protein>
    <submittedName>
        <fullName evidence="2">Uncharacterized protein</fullName>
    </submittedName>
</protein>
<dbReference type="Proteomes" id="UP000499080">
    <property type="component" value="Unassembled WGS sequence"/>
</dbReference>
<name>A0A4Y2ATR2_ARAVE</name>
<organism evidence="2 3">
    <name type="scientific">Araneus ventricosus</name>
    <name type="common">Orbweaver spider</name>
    <name type="synonym">Epeira ventricosa</name>
    <dbReference type="NCBI Taxonomy" id="182803"/>
    <lineage>
        <taxon>Eukaryota</taxon>
        <taxon>Metazoa</taxon>
        <taxon>Ecdysozoa</taxon>
        <taxon>Arthropoda</taxon>
        <taxon>Chelicerata</taxon>
        <taxon>Arachnida</taxon>
        <taxon>Araneae</taxon>
        <taxon>Araneomorphae</taxon>
        <taxon>Entelegynae</taxon>
        <taxon>Araneoidea</taxon>
        <taxon>Araneidae</taxon>
        <taxon>Araneus</taxon>
    </lineage>
</organism>
<evidence type="ECO:0000313" key="3">
    <source>
        <dbReference type="Proteomes" id="UP000499080"/>
    </source>
</evidence>
<dbReference type="AlphaFoldDB" id="A0A4Y2ATR2"/>
<reference evidence="2 3" key="1">
    <citation type="journal article" date="2019" name="Sci. Rep.">
        <title>Orb-weaving spider Araneus ventricosus genome elucidates the spidroin gene catalogue.</title>
        <authorList>
            <person name="Kono N."/>
            <person name="Nakamura H."/>
            <person name="Ohtoshi R."/>
            <person name="Moran D.A.P."/>
            <person name="Shinohara A."/>
            <person name="Yoshida Y."/>
            <person name="Fujiwara M."/>
            <person name="Mori M."/>
            <person name="Tomita M."/>
            <person name="Arakawa K."/>
        </authorList>
    </citation>
    <scope>NUCLEOTIDE SEQUENCE [LARGE SCALE GENOMIC DNA]</scope>
</reference>
<keyword evidence="1" id="KW-0812">Transmembrane</keyword>
<keyword evidence="3" id="KW-1185">Reference proteome</keyword>
<proteinExistence type="predicted"/>
<dbReference type="EMBL" id="BGPR01000029">
    <property type="protein sequence ID" value="GBL82516.1"/>
    <property type="molecule type" value="Genomic_DNA"/>
</dbReference>
<evidence type="ECO:0000313" key="2">
    <source>
        <dbReference type="EMBL" id="GBL82516.1"/>
    </source>
</evidence>
<keyword evidence="1" id="KW-1133">Transmembrane helix</keyword>
<comment type="caution">
    <text evidence="2">The sequence shown here is derived from an EMBL/GenBank/DDBJ whole genome shotgun (WGS) entry which is preliminary data.</text>
</comment>
<accession>A0A4Y2ATR2</accession>
<evidence type="ECO:0000256" key="1">
    <source>
        <dbReference type="SAM" id="Phobius"/>
    </source>
</evidence>
<sequence length="98" mass="10973">MTHQILWPDVRGTDFETPPGSRACTKNWRMDAKMKGIFFAVFASVPHVNYTIFSLPFTFQLWRHGQLPGPALVACELSTFTQHPGVLTGPASYSKCTK</sequence>